<dbReference type="NCBIfam" id="NF005186">
    <property type="entry name" value="PRK06661.1"/>
    <property type="match status" value="1"/>
</dbReference>
<dbReference type="Proteomes" id="UP000664414">
    <property type="component" value="Unassembled WGS sequence"/>
</dbReference>
<feature type="domain" description="Class II aldolase/adducin N-terminal" evidence="2">
    <location>
        <begin position="7"/>
        <end position="186"/>
    </location>
</feature>
<evidence type="ECO:0000313" key="4">
    <source>
        <dbReference type="Proteomes" id="UP000664414"/>
    </source>
</evidence>
<comment type="caution">
    <text evidence="3">The sequence shown here is derived from an EMBL/GenBank/DDBJ whole genome shotgun (WGS) entry which is preliminary data.</text>
</comment>
<comment type="similarity">
    <text evidence="1">Belongs to the aldolase class II family.</text>
</comment>
<dbReference type="PANTHER" id="PTHR10672:SF3">
    <property type="entry name" value="PROTEIN HU-LI TAI SHAO"/>
    <property type="match status" value="1"/>
</dbReference>
<evidence type="ECO:0000313" key="3">
    <source>
        <dbReference type="EMBL" id="MBN9412644.1"/>
    </source>
</evidence>
<dbReference type="InterPro" id="IPR036409">
    <property type="entry name" value="Aldolase_II/adducin_N_sf"/>
</dbReference>
<organism evidence="3 4">
    <name type="scientific">Candidatus Paracaedimonas acanthamoebae</name>
    <dbReference type="NCBI Taxonomy" id="244581"/>
    <lineage>
        <taxon>Bacteria</taxon>
        <taxon>Pseudomonadati</taxon>
        <taxon>Pseudomonadota</taxon>
        <taxon>Alphaproteobacteria</taxon>
        <taxon>Holosporales</taxon>
        <taxon>Caedimonadaceae</taxon>
        <taxon>Candidatus Paracaedimonas</taxon>
    </lineage>
</organism>
<evidence type="ECO:0000259" key="2">
    <source>
        <dbReference type="SMART" id="SM01007"/>
    </source>
</evidence>
<dbReference type="Pfam" id="PF00596">
    <property type="entry name" value="Aldolase_II"/>
    <property type="match status" value="1"/>
</dbReference>
<gene>
    <name evidence="3" type="ORF">J0H12_01785</name>
</gene>
<dbReference type="Gene3D" id="3.40.225.10">
    <property type="entry name" value="Class II aldolase/adducin N-terminal domain"/>
    <property type="match status" value="1"/>
</dbReference>
<dbReference type="GO" id="GO:0051015">
    <property type="term" value="F:actin filament binding"/>
    <property type="evidence" value="ECO:0007669"/>
    <property type="project" value="TreeGrafter"/>
</dbReference>
<dbReference type="SMART" id="SM01007">
    <property type="entry name" value="Aldolase_II"/>
    <property type="match status" value="1"/>
</dbReference>
<dbReference type="PANTHER" id="PTHR10672">
    <property type="entry name" value="ADDUCIN"/>
    <property type="match status" value="1"/>
</dbReference>
<proteinExistence type="inferred from homology"/>
<accession>A0A8J7PS58</accession>
<dbReference type="InterPro" id="IPR001303">
    <property type="entry name" value="Aldolase_II/adducin_N"/>
</dbReference>
<dbReference type="GO" id="GO:0005856">
    <property type="term" value="C:cytoskeleton"/>
    <property type="evidence" value="ECO:0007669"/>
    <property type="project" value="TreeGrafter"/>
</dbReference>
<dbReference type="InterPro" id="IPR051017">
    <property type="entry name" value="Aldolase-II_Adducin_sf"/>
</dbReference>
<name>A0A8J7PS58_9PROT</name>
<dbReference type="NCBIfam" id="NF005451">
    <property type="entry name" value="PRK07044.1"/>
    <property type="match status" value="1"/>
</dbReference>
<dbReference type="AlphaFoldDB" id="A0A8J7PS58"/>
<dbReference type="EMBL" id="JAFKGL010000012">
    <property type="protein sequence ID" value="MBN9412644.1"/>
    <property type="molecule type" value="Genomic_DNA"/>
</dbReference>
<evidence type="ECO:0000256" key="1">
    <source>
        <dbReference type="ARBA" id="ARBA00037961"/>
    </source>
</evidence>
<protein>
    <submittedName>
        <fullName evidence="3">Class II aldolase/adducin family protein</fullName>
    </submittedName>
</protein>
<reference evidence="3" key="1">
    <citation type="submission" date="2021-02" db="EMBL/GenBank/DDBJ databases">
        <title>Thiocyanate and organic carbon inputs drive convergent selection for specific autotrophic Afipia and Thiobacillus strains within complex microbiomes.</title>
        <authorList>
            <person name="Huddy R.J."/>
            <person name="Sachdeva R."/>
            <person name="Kadzinga F."/>
            <person name="Kantor R.S."/>
            <person name="Harrison S.T.L."/>
            <person name="Banfield J.F."/>
        </authorList>
    </citation>
    <scope>NUCLEOTIDE SEQUENCE</scope>
    <source>
        <strain evidence="3">SCN18_10_11_15_R4_P_38_20</strain>
    </source>
</reference>
<sequence>MMSLLRKDLAYAYRIHAYLGLDDHTYTHLSVRAEDGHSYYIYPFGLCFEEVTPECLLQVSLEGEILEGSEYQYNETGYVIHGAIYRRRPDINAIFHIHTPEIVAVSALKKGLQPLSQWALHFYDQIAYHTYNSLTLDQGQGADLVDDLQDKFVMLMRNHGSLTCGKTLHEAMFYTHHLQQACKAQCLALAMNQELMIPDESICAKTVKELLSFEKDLGARDWQAWVRRLK</sequence>
<dbReference type="SUPFAM" id="SSF53639">
    <property type="entry name" value="AraD/HMP-PK domain-like"/>
    <property type="match status" value="1"/>
</dbReference>